<evidence type="ECO:0000313" key="3">
    <source>
        <dbReference type="EMBL" id="TKV94814.1"/>
    </source>
</evidence>
<dbReference type="AlphaFoldDB" id="A0A4U6T2A3"/>
<feature type="region of interest" description="Disordered" evidence="1">
    <location>
        <begin position="35"/>
        <end position="60"/>
    </location>
</feature>
<dbReference type="Proteomes" id="UP000298652">
    <property type="component" value="Chromosome 9"/>
</dbReference>
<keyword evidence="4" id="KW-1185">Reference proteome</keyword>
<gene>
    <name evidence="3" type="ORF">SEVIR_9G320600v2</name>
</gene>
<feature type="signal peptide" evidence="2">
    <location>
        <begin position="1"/>
        <end position="28"/>
    </location>
</feature>
<accession>A0A4U6T2A3</accession>
<dbReference type="OMA" id="QAVCMVF"/>
<feature type="chain" id="PRO_5020934318" evidence="2">
    <location>
        <begin position="29"/>
        <end position="76"/>
    </location>
</feature>
<reference evidence="3" key="1">
    <citation type="submission" date="2019-03" db="EMBL/GenBank/DDBJ databases">
        <title>WGS assembly of Setaria viridis.</title>
        <authorList>
            <person name="Huang P."/>
            <person name="Jenkins J."/>
            <person name="Grimwood J."/>
            <person name="Barry K."/>
            <person name="Healey A."/>
            <person name="Mamidi S."/>
            <person name="Sreedasyam A."/>
            <person name="Shu S."/>
            <person name="Feldman M."/>
            <person name="Wu J."/>
            <person name="Yu Y."/>
            <person name="Chen C."/>
            <person name="Johnson J."/>
            <person name="Rokhsar D."/>
            <person name="Baxter I."/>
            <person name="Schmutz J."/>
            <person name="Brutnell T."/>
            <person name="Kellogg E."/>
        </authorList>
    </citation>
    <scope>NUCLEOTIDE SEQUENCE [LARGE SCALE GENOMIC DNA]</scope>
</reference>
<sequence>MEKRPLGMAVFLMAFLVISGMHTAPAQAAGRIISRGSMNPNIPHDSPLDPNKAGDPYPGRGRACTSIYHCHGAAEP</sequence>
<protein>
    <submittedName>
        <fullName evidence="3">Uncharacterized protein</fullName>
    </submittedName>
</protein>
<evidence type="ECO:0000256" key="1">
    <source>
        <dbReference type="SAM" id="MobiDB-lite"/>
    </source>
</evidence>
<dbReference type="Gramene" id="TKV94814">
    <property type="protein sequence ID" value="TKV94814"/>
    <property type="gene ID" value="SEVIR_9G320600v2"/>
</dbReference>
<organism evidence="3 4">
    <name type="scientific">Setaria viridis</name>
    <name type="common">Green bristlegrass</name>
    <name type="synonym">Setaria italica subsp. viridis</name>
    <dbReference type="NCBI Taxonomy" id="4556"/>
    <lineage>
        <taxon>Eukaryota</taxon>
        <taxon>Viridiplantae</taxon>
        <taxon>Streptophyta</taxon>
        <taxon>Embryophyta</taxon>
        <taxon>Tracheophyta</taxon>
        <taxon>Spermatophyta</taxon>
        <taxon>Magnoliopsida</taxon>
        <taxon>Liliopsida</taxon>
        <taxon>Poales</taxon>
        <taxon>Poaceae</taxon>
        <taxon>PACMAD clade</taxon>
        <taxon>Panicoideae</taxon>
        <taxon>Panicodae</taxon>
        <taxon>Paniceae</taxon>
        <taxon>Cenchrinae</taxon>
        <taxon>Setaria</taxon>
    </lineage>
</organism>
<keyword evidence="2" id="KW-0732">Signal</keyword>
<name>A0A4U6T2A3_SETVI</name>
<dbReference type="EMBL" id="CM016560">
    <property type="protein sequence ID" value="TKV94814.1"/>
    <property type="molecule type" value="Genomic_DNA"/>
</dbReference>
<evidence type="ECO:0000256" key="2">
    <source>
        <dbReference type="SAM" id="SignalP"/>
    </source>
</evidence>
<proteinExistence type="predicted"/>
<evidence type="ECO:0000313" key="4">
    <source>
        <dbReference type="Proteomes" id="UP000298652"/>
    </source>
</evidence>